<keyword evidence="1" id="KW-0472">Membrane</keyword>
<evidence type="ECO:0000313" key="2">
    <source>
        <dbReference type="EMBL" id="DBA54792.1"/>
    </source>
</evidence>
<feature type="transmembrane region" description="Helical" evidence="1">
    <location>
        <begin position="86"/>
        <end position="106"/>
    </location>
</feature>
<organism evidence="2">
    <name type="scientific">Dendrobium palpebrae cholivirus</name>
    <dbReference type="NCBI Taxonomy" id="3115809"/>
    <lineage>
        <taxon>Viruses</taxon>
        <taxon>Riboviria</taxon>
        <taxon>Orthornavirae</taxon>
        <taxon>Pisuviricota</taxon>
        <taxon>Pisoniviricetes</taxon>
        <taxon>Picornavirales</taxon>
        <taxon>Secoviridae</taxon>
        <taxon>Sadwavirus</taxon>
        <taxon>Cholivirus</taxon>
    </lineage>
</organism>
<dbReference type="InterPro" id="IPR028919">
    <property type="entry name" value="Viral_movement"/>
</dbReference>
<protein>
    <submittedName>
        <fullName evidence="2">Polyprotein</fullName>
    </submittedName>
</protein>
<dbReference type="EMBL" id="BK065123">
    <property type="protein sequence ID" value="DBA54792.1"/>
    <property type="molecule type" value="Genomic_RNA"/>
</dbReference>
<keyword evidence="1" id="KW-1133">Transmembrane helix</keyword>
<reference evidence="2" key="1">
    <citation type="submission" date="2023-11" db="EMBL/GenBank/DDBJ databases">
        <authorList>
            <person name="Sidharthan V.K."/>
            <person name="Reddy V."/>
            <person name="Kiran G."/>
            <person name="Rajeswari V."/>
            <person name="Baranwal V.K."/>
        </authorList>
    </citation>
    <scope>NUCLEOTIDE SEQUENCE</scope>
    <source>
        <strain evidence="2">Den pal</strain>
    </source>
</reference>
<proteinExistence type="predicted"/>
<accession>A0AAT9J7W3</accession>
<name>A0AAT9J7W3_9SECO</name>
<keyword evidence="1" id="KW-0812">Transmembrane</keyword>
<sequence>MIRYNDQKGVIWFWKRLNKIEWIRHKITKNCPVNAVLGQDFLGCHECGNSCFDLRSHCLDWDLNEWVSTKRGTAIKVREIHYHKPSLYLGLFYLISYWVIMASHSLQQAYGEAGAKLKTSASSFAKAISVAQEKMATVTEDRYVRILNELTKKSNVYAKPGILSTLARQIASKPRMFVAFEQRLVQATKAVEDGAEEYDVPLSEISNVHNDELELLRGERANIEATTTVKLDVVRLKSASTTPQSNAGAIVVAAVDGRAENPEDAVIGGMVHLPHHSQEAECVFFPSFCLNSADPHLDKALRLLTVGTGFNLERGSIVSSVSYSLVGEISARPGRSSFSKVMADALSKYSGEALCHNALPIHPHRPGKAKVPEIVIPWKDKSRSIRYSGESDGLSVWSVDQKKGATGIKIEGLDTIRGKAPDRLNQSRRTNFTVDDDQEFKFEGDNPYQLNGRKNLPGMTRYLEKDEVIVSSYFTLDKSADGGKLLKSFYMFEDCVDPKLKRPSNLIYAFYSCAYIKPIFKVEIIYEVPLGYTVPLIVCYDPLRQVDATTPRMLTLMLESQIVNPRDRPVADPFYVRPVGHTGLFPPWRDGFKACGAFHVIAVGHSLASLEGSIVVEMRISLVAGTEMGSGEYDPALQLQGDFEFFPGRSLHYDDLPVSYPLAHLIFDSKTPAGSTYLTLVKPAIGYVYANNRKSSKNLSAALFSFYNFWKGKVVLEICISSRLGVAGKAAIYFVPSGVRLEDTSMNWLAQYPNQVYVFSGSSRLVIEFDNYTWLGGSMCYGQGKLEFEKYSSVSPTIVTILQAPPSSLVSSFTTVQVFYRVISYKDLTLSERASFSYTKAPVAVGSAANAVMENGLVTQMEACISQGLHNQSRIATIVPFDGQDNTICIFPASPIIYDDTFDPPAENMKQTKLVAGKIYRDHASLFSTLLAGAAYYKGTFRFWFVPTFEGDEYQTMDVTYLNSPLEGDEYQTMDVTYLNSPLENYSFGMRKFNSSLQRTMFGGLICSHSERGKPCSILVEARNFFSRTRMRTSDLGPFLDINGIFVINVAPQNSVSRLDIFCELVGPLELWGKAIGREDVAEGRNPYAPLTMLLPSDEGGFNEFFK</sequence>
<dbReference type="Pfam" id="PF01107">
    <property type="entry name" value="MP"/>
    <property type="match status" value="1"/>
</dbReference>
<reference evidence="2" key="2">
    <citation type="journal article" date="2024" name="Arch. Virol.">
        <title>Probing of plant transcriptomes reveals the hidden genetic diversity of the family Secoviridae.</title>
        <authorList>
            <person name="Sidharthan V.K."/>
            <person name="Reddy V."/>
            <person name="Kiran G."/>
            <person name="Rajeswari V."/>
            <person name="Baranwal V.K."/>
            <person name="Kumar M.K."/>
            <person name="Kumar K.S."/>
        </authorList>
    </citation>
    <scope>NUCLEOTIDE SEQUENCE</scope>
    <source>
        <strain evidence="2">Den pal</strain>
    </source>
</reference>
<evidence type="ECO:0000256" key="1">
    <source>
        <dbReference type="SAM" id="Phobius"/>
    </source>
</evidence>